<proteinExistence type="predicted"/>
<keyword evidence="2" id="KW-0732">Signal</keyword>
<dbReference type="AlphaFoldDB" id="A0ABD3TIB2"/>
<evidence type="ECO:0000313" key="3">
    <source>
        <dbReference type="EMBL" id="KAL3836735.1"/>
    </source>
</evidence>
<evidence type="ECO:0000256" key="1">
    <source>
        <dbReference type="SAM" id="MobiDB-lite"/>
    </source>
</evidence>
<dbReference type="EMBL" id="JBJQND010000018">
    <property type="protein sequence ID" value="KAL3836735.1"/>
    <property type="molecule type" value="Genomic_DNA"/>
</dbReference>
<evidence type="ECO:0000313" key="4">
    <source>
        <dbReference type="Proteomes" id="UP001634394"/>
    </source>
</evidence>
<keyword evidence="4" id="KW-1185">Reference proteome</keyword>
<reference evidence="3 4" key="1">
    <citation type="submission" date="2024-11" db="EMBL/GenBank/DDBJ databases">
        <title>Chromosome-level genome assembly of the freshwater bivalve Anodonta woodiana.</title>
        <authorList>
            <person name="Chen X."/>
        </authorList>
    </citation>
    <scope>NUCLEOTIDE SEQUENCE [LARGE SCALE GENOMIC DNA]</scope>
    <source>
        <strain evidence="3">MN2024</strain>
        <tissue evidence="3">Gills</tissue>
    </source>
</reference>
<organism evidence="3 4">
    <name type="scientific">Sinanodonta woodiana</name>
    <name type="common">Chinese pond mussel</name>
    <name type="synonym">Anodonta woodiana</name>
    <dbReference type="NCBI Taxonomy" id="1069815"/>
    <lineage>
        <taxon>Eukaryota</taxon>
        <taxon>Metazoa</taxon>
        <taxon>Spiralia</taxon>
        <taxon>Lophotrochozoa</taxon>
        <taxon>Mollusca</taxon>
        <taxon>Bivalvia</taxon>
        <taxon>Autobranchia</taxon>
        <taxon>Heteroconchia</taxon>
        <taxon>Palaeoheterodonta</taxon>
        <taxon>Unionida</taxon>
        <taxon>Unionoidea</taxon>
        <taxon>Unionidae</taxon>
        <taxon>Unioninae</taxon>
        <taxon>Sinanodonta</taxon>
    </lineage>
</organism>
<name>A0ABD3TIB2_SINWO</name>
<dbReference type="Proteomes" id="UP001634394">
    <property type="component" value="Unassembled WGS sequence"/>
</dbReference>
<comment type="caution">
    <text evidence="3">The sequence shown here is derived from an EMBL/GenBank/DDBJ whole genome shotgun (WGS) entry which is preliminary data.</text>
</comment>
<protein>
    <submittedName>
        <fullName evidence="3">Uncharacterized protein</fullName>
    </submittedName>
</protein>
<gene>
    <name evidence="3" type="ORF">ACJMK2_022154</name>
</gene>
<feature type="chain" id="PRO_5044756343" evidence="2">
    <location>
        <begin position="18"/>
        <end position="120"/>
    </location>
</feature>
<accession>A0ABD3TIB2</accession>
<sequence length="120" mass="13526">MATLLVHFCHVVSFGSTAMISNFPYTRVCSDQFLSGKPADRYDKKTVDWVTNTNLCRANVLLSQSAATDRNNRVLGRIKTRKRLNASETNTSDQDILFDEQIGDTKDHNTEEIQTDIKGN</sequence>
<feature type="region of interest" description="Disordered" evidence="1">
    <location>
        <begin position="85"/>
        <end position="120"/>
    </location>
</feature>
<feature type="signal peptide" evidence="2">
    <location>
        <begin position="1"/>
        <end position="17"/>
    </location>
</feature>
<evidence type="ECO:0000256" key="2">
    <source>
        <dbReference type="SAM" id="SignalP"/>
    </source>
</evidence>